<organism evidence="14 15">
    <name type="scientific">Duganella margarita</name>
    <dbReference type="NCBI Taxonomy" id="2692170"/>
    <lineage>
        <taxon>Bacteria</taxon>
        <taxon>Pseudomonadati</taxon>
        <taxon>Pseudomonadota</taxon>
        <taxon>Betaproteobacteria</taxon>
        <taxon>Burkholderiales</taxon>
        <taxon>Oxalobacteraceae</taxon>
        <taxon>Telluria group</taxon>
        <taxon>Duganella</taxon>
    </lineage>
</organism>
<proteinExistence type="predicted"/>
<keyword evidence="6" id="KW-0902">Two-component regulatory system</keyword>
<evidence type="ECO:0000313" key="15">
    <source>
        <dbReference type="Proteomes" id="UP000466332"/>
    </source>
</evidence>
<dbReference type="InterPro" id="IPR058661">
    <property type="entry name" value="FimL_2nd"/>
</dbReference>
<evidence type="ECO:0000256" key="10">
    <source>
        <dbReference type="SAM" id="MobiDB-lite"/>
    </source>
</evidence>
<dbReference type="Pfam" id="PF00072">
    <property type="entry name" value="Response_reg"/>
    <property type="match status" value="1"/>
</dbReference>
<accession>A0ABW9WF12</accession>
<feature type="modified residue" description="Phosphohistidine" evidence="7">
    <location>
        <position position="638"/>
    </location>
</feature>
<gene>
    <name evidence="14" type="ORF">GTP55_09440</name>
</gene>
<keyword evidence="15" id="KW-1185">Reference proteome</keyword>
<protein>
    <recommendedName>
        <fullName evidence="2">histidine kinase</fullName>
        <ecNumber evidence="2">2.7.13.3</ecNumber>
    </recommendedName>
</protein>
<evidence type="ECO:0000259" key="11">
    <source>
        <dbReference type="PROSITE" id="PS50109"/>
    </source>
</evidence>
<feature type="compositionally biased region" description="Low complexity" evidence="10">
    <location>
        <begin position="733"/>
        <end position="748"/>
    </location>
</feature>
<dbReference type="CDD" id="cd00088">
    <property type="entry name" value="HPT"/>
    <property type="match status" value="3"/>
</dbReference>
<dbReference type="Pfam" id="PF02518">
    <property type="entry name" value="HATPase_c"/>
    <property type="match status" value="1"/>
</dbReference>
<dbReference type="Gene3D" id="3.40.50.2300">
    <property type="match status" value="1"/>
</dbReference>
<dbReference type="SMART" id="SM00260">
    <property type="entry name" value="CheW"/>
    <property type="match status" value="1"/>
</dbReference>
<dbReference type="SMART" id="SM01231">
    <property type="entry name" value="H-kinase_dim"/>
    <property type="match status" value="1"/>
</dbReference>
<evidence type="ECO:0000256" key="3">
    <source>
        <dbReference type="ARBA" id="ARBA00022553"/>
    </source>
</evidence>
<dbReference type="SUPFAM" id="SSF50341">
    <property type="entry name" value="CheW-like"/>
    <property type="match status" value="1"/>
</dbReference>
<dbReference type="PROSITE" id="PS50109">
    <property type="entry name" value="HIS_KIN"/>
    <property type="match status" value="1"/>
</dbReference>
<dbReference type="InterPro" id="IPR004358">
    <property type="entry name" value="Sig_transdc_His_kin-like_C"/>
</dbReference>
<feature type="compositionally biased region" description="Low complexity" evidence="10">
    <location>
        <begin position="1229"/>
        <end position="1270"/>
    </location>
</feature>
<dbReference type="SUPFAM" id="SSF52172">
    <property type="entry name" value="CheY-like"/>
    <property type="match status" value="1"/>
</dbReference>
<keyword evidence="5" id="KW-0418">Kinase</keyword>
<reference evidence="14 15" key="1">
    <citation type="submission" date="2019-12" db="EMBL/GenBank/DDBJ databases">
        <title>Novel species isolated from a subtropical stream in China.</title>
        <authorList>
            <person name="Lu H."/>
        </authorList>
    </citation>
    <scope>NUCLEOTIDE SEQUENCE [LARGE SCALE GENOMIC DNA]</scope>
    <source>
        <strain evidence="14 15">FT109W</strain>
    </source>
</reference>
<dbReference type="InterPro" id="IPR005467">
    <property type="entry name" value="His_kinase_dom"/>
</dbReference>
<feature type="domain" description="Response regulatory" evidence="12">
    <location>
        <begin position="1753"/>
        <end position="1869"/>
    </location>
</feature>
<dbReference type="InterPro" id="IPR036641">
    <property type="entry name" value="HPT_dom_sf"/>
</dbReference>
<dbReference type="Gene3D" id="2.30.30.40">
    <property type="entry name" value="SH3 Domains"/>
    <property type="match status" value="1"/>
</dbReference>
<dbReference type="EC" id="2.7.13.3" evidence="2"/>
<evidence type="ECO:0000256" key="2">
    <source>
        <dbReference type="ARBA" id="ARBA00012438"/>
    </source>
</evidence>
<dbReference type="Proteomes" id="UP000466332">
    <property type="component" value="Unassembled WGS sequence"/>
</dbReference>
<comment type="caution">
    <text evidence="14">The sequence shown here is derived from an EMBL/GenBank/DDBJ whole genome shotgun (WGS) entry which is preliminary data.</text>
</comment>
<evidence type="ECO:0000256" key="8">
    <source>
        <dbReference type="PROSITE-ProRule" id="PRU00169"/>
    </source>
</evidence>
<dbReference type="Gene3D" id="1.10.287.560">
    <property type="entry name" value="Histidine kinase CheA-like, homodimeric domain"/>
    <property type="match status" value="1"/>
</dbReference>
<feature type="region of interest" description="Disordered" evidence="10">
    <location>
        <begin position="1020"/>
        <end position="1047"/>
    </location>
</feature>
<dbReference type="InterPro" id="IPR011006">
    <property type="entry name" value="CheY-like_superfamily"/>
</dbReference>
<feature type="domain" description="HPt" evidence="13">
    <location>
        <begin position="595"/>
        <end position="691"/>
    </location>
</feature>
<dbReference type="InterPro" id="IPR036890">
    <property type="entry name" value="HATPase_C_sf"/>
</dbReference>
<sequence length="1873" mass="201396">MVEIRESLARSRTALFEAGGREPEDQATQLQHAKSHLHQAHGALQMVDLDGVSLMTEVAEAALDRFKAGTLKCSTDNAQAVAQLYQALVEYLEELLAGAPSQPARLFPYYRDVQAMIGVERIHPADLFFPDLSQPVGLPPSETAAEAPSEAPDYAACRQRFERALLPYLKSADPAQQQEHAAALLDAVKQVADAQQDGVARAFWLAMQGFAELVAGGQLTASLYVKQLFGMINLQIRRLSQGTAAQPEAMLRDALFFIATAGAESPASTVQQLRGAYALDGLAPADYETRRYGQINLEALARAKAGIAQAKSNWDRLANAEIDPDLDAAFEAALSDTAAECETLNLPALSALLRQLADVARKAVSAGRSEELALEMATALLFAEHGLQHIRHLPDDFAGHADTIGARLQALVAGDTPPEAAQWKQGLANQMQQDDTVVALAMEMKSGLRQVEKVLDDYYADPSKRSSLQELEPVLHQLQGALSVLDQEDATRAVQQVKSDVQALLDGDGDPSVEPKALDDIAQNVGALGFFVDMLAQNADGARERFAFDAEQGSFRSVPFKKIAASESIPVLDEQVPAPAPVSMPAEAQTPVASDAAVEEELLDIFISEAQEVLVFVGEALPQPRSEENLSMLRRSFHTLKGSGRMVGLNQFADAAYAIEKVLNVWLAEQRPATDALYELLDSAARALEVWVAELVASGVSERNADALVAAAARVQDGGDAALEAAEQEGPEEPFVAAPTEPATPADAPADEPPAVEEVGAIAADEPEVVAPTAPPVASHGNVIEFPTITPPSVERDDNVKHIGELEVPLPLYNIYLHESDDLVRKLVQDFGEWRHEPRRPVNPEALQAAHTLAGTSGTVGFKALRELALALEDTLEVLLPPAPHLDQVQHDLLDFTMERIRQMLHTFAAGELPDPQRELIGALQGLREELAATPPAASNEIEARLDDLVSETMDGINTPPVAQESALDQLFREAYNAISGTVPESAAPVAPPVKKKPEVHVDDGIDDLFNAAFDDAFDDPPLQIAEPIAPVPPPEPPPEPEPEPELPLVAEAPSEQEAIADEPSVAEPLAELDAEVIALAPAAPEILAAAPAIFNDELDADLLPVFLEEGADLLPQVGEALRTWQHHPADTAQAQSLLRLLHTVKGSARMAGAMRLGQHCHEIETHIENMVHAGSATPQAFDELLAHYDHALLLFEQLQNPQALQAGLADNVAALADGEPADARRGDSAAGAAAGAPNAAGVPAQSAAQSAASTAAHPAAHPAAHSAAHSADDAQTGVKSPLVRVRADILDRLVNQAGEVSISRSRLENEVDTLRTSLTDFSDNLARLRRQLREVEMQAESQIASRMAVSSDREFDPLEFDRFTRLQELTRMMAESVNDVASFHEGLTRSVDNAHNDLAQQARLTRDLQRDLMRVRMVPFASISERLFRVARQSAKEVDKRVNLDIRGSSVELDRSVLERMAAPFEHLLRNAIAHGVETREARIAAGKNETGELLVQVTQEGNEIVIEFSDDGGGLDLERIKAKAISTGLLAEEDAASDAQIADLIFEPGFSTADTLTELSGRGVGMDVVQSEAQALGGRVDMLSDPGKGTRFTIRLPLTLAVTQVVLLAAGGKTYALPAILVEQVLQMKDAALAEARENGMQYLPTLLGDSAQPPVQRSSPVMMLKNGNERLALQVDEVLGNREVVIKNIGPQLSRMVGIAGATVLGTGDIVLILNPVALAQHLAHHPEARQEYAQAAAESPAVLPALGRSIMVVDDSLTVRRVTQRLLEREGYRVLLAKDGVDALEQLQESTPDLMLVDIEMPRMDGFDLTRNVRGDERTKAIPIIMITSRSADKHRNVALELGVNAYFGKPYQEAVLLEAIEGLIAAPL</sequence>
<dbReference type="SUPFAM" id="SSF55874">
    <property type="entry name" value="ATPase domain of HSP90 chaperone/DNA topoisomerase II/histidine kinase"/>
    <property type="match status" value="1"/>
</dbReference>
<evidence type="ECO:0000256" key="6">
    <source>
        <dbReference type="ARBA" id="ARBA00023012"/>
    </source>
</evidence>
<evidence type="ECO:0000256" key="1">
    <source>
        <dbReference type="ARBA" id="ARBA00000085"/>
    </source>
</evidence>
<dbReference type="InterPro" id="IPR004105">
    <property type="entry name" value="CheA-like_dim"/>
</dbReference>
<dbReference type="EMBL" id="WWCS01000005">
    <property type="protein sequence ID" value="MYN39594.1"/>
    <property type="molecule type" value="Genomic_DNA"/>
</dbReference>
<dbReference type="InterPro" id="IPR003594">
    <property type="entry name" value="HATPase_dom"/>
</dbReference>
<keyword evidence="3 8" id="KW-0597">Phosphoprotein</keyword>
<dbReference type="InterPro" id="IPR001789">
    <property type="entry name" value="Sig_transdc_resp-reg_receiver"/>
</dbReference>
<feature type="modified residue" description="Phosphohistidine" evidence="7">
    <location>
        <position position="1143"/>
    </location>
</feature>
<feature type="domain" description="Histidine kinase" evidence="11">
    <location>
        <begin position="1404"/>
        <end position="1602"/>
    </location>
</feature>
<evidence type="ECO:0000259" key="13">
    <source>
        <dbReference type="PROSITE" id="PS50894"/>
    </source>
</evidence>
<dbReference type="InterPro" id="IPR002545">
    <property type="entry name" value="CheW-lke_dom"/>
</dbReference>
<dbReference type="SMART" id="SM00073">
    <property type="entry name" value="HPT"/>
    <property type="match status" value="3"/>
</dbReference>
<evidence type="ECO:0000313" key="14">
    <source>
        <dbReference type="EMBL" id="MYN39594.1"/>
    </source>
</evidence>
<dbReference type="Pfam" id="PF01584">
    <property type="entry name" value="CheW"/>
    <property type="match status" value="1"/>
</dbReference>
<evidence type="ECO:0000256" key="5">
    <source>
        <dbReference type="ARBA" id="ARBA00022777"/>
    </source>
</evidence>
<dbReference type="Gene3D" id="3.30.565.10">
    <property type="entry name" value="Histidine kinase-like ATPase, C-terminal domain"/>
    <property type="match status" value="1"/>
</dbReference>
<dbReference type="PRINTS" id="PR00344">
    <property type="entry name" value="BCTRLSENSOR"/>
</dbReference>
<dbReference type="Gene3D" id="1.20.120.160">
    <property type="entry name" value="HPT domain"/>
    <property type="match status" value="4"/>
</dbReference>
<dbReference type="SMART" id="SM00448">
    <property type="entry name" value="REC"/>
    <property type="match status" value="1"/>
</dbReference>
<dbReference type="PANTHER" id="PTHR43395:SF8">
    <property type="entry name" value="HISTIDINE KINASE"/>
    <property type="match status" value="1"/>
</dbReference>
<dbReference type="Pfam" id="PF01627">
    <property type="entry name" value="Hpt"/>
    <property type="match status" value="3"/>
</dbReference>
<feature type="region of interest" description="Disordered" evidence="10">
    <location>
        <begin position="724"/>
        <end position="753"/>
    </location>
</feature>
<feature type="region of interest" description="Disordered" evidence="10">
    <location>
        <begin position="1221"/>
        <end position="1276"/>
    </location>
</feature>
<dbReference type="SUPFAM" id="SSF47226">
    <property type="entry name" value="Histidine-containing phosphotransfer domain, HPT domain"/>
    <property type="match status" value="5"/>
</dbReference>
<keyword evidence="4" id="KW-0808">Transferase</keyword>
<feature type="modified residue" description="Phosphohistidine" evidence="7">
    <location>
        <position position="851"/>
    </location>
</feature>
<evidence type="ECO:0000259" key="12">
    <source>
        <dbReference type="PROSITE" id="PS50110"/>
    </source>
</evidence>
<dbReference type="InterPro" id="IPR037006">
    <property type="entry name" value="CheA-like_homodim_sf"/>
</dbReference>
<evidence type="ECO:0000256" key="9">
    <source>
        <dbReference type="SAM" id="Coils"/>
    </source>
</evidence>
<dbReference type="InterPro" id="IPR036061">
    <property type="entry name" value="CheW-like_dom_sf"/>
</dbReference>
<dbReference type="PROSITE" id="PS50894">
    <property type="entry name" value="HPT"/>
    <property type="match status" value="3"/>
</dbReference>
<comment type="catalytic activity">
    <reaction evidence="1">
        <text>ATP + protein L-histidine = ADP + protein N-phospho-L-histidine.</text>
        <dbReference type="EC" id="2.7.13.3"/>
    </reaction>
</comment>
<feature type="modified residue" description="4-aspartylphosphate" evidence="8">
    <location>
        <position position="1802"/>
    </location>
</feature>
<dbReference type="PANTHER" id="PTHR43395">
    <property type="entry name" value="SENSOR HISTIDINE KINASE CHEA"/>
    <property type="match status" value="1"/>
</dbReference>
<feature type="domain" description="HPt" evidence="13">
    <location>
        <begin position="1096"/>
        <end position="1199"/>
    </location>
</feature>
<dbReference type="PROSITE" id="PS50110">
    <property type="entry name" value="RESPONSE_REGULATORY"/>
    <property type="match status" value="1"/>
</dbReference>
<dbReference type="SMART" id="SM00387">
    <property type="entry name" value="HATPase_c"/>
    <property type="match status" value="1"/>
</dbReference>
<evidence type="ECO:0000256" key="7">
    <source>
        <dbReference type="PROSITE-ProRule" id="PRU00110"/>
    </source>
</evidence>
<keyword evidence="9" id="KW-0175">Coiled coil</keyword>
<feature type="coiled-coil region" evidence="9">
    <location>
        <begin position="1305"/>
        <end position="1346"/>
    </location>
</feature>
<name>A0ABW9WF12_9BURK</name>
<dbReference type="InterPro" id="IPR008207">
    <property type="entry name" value="Sig_transdc_His_kin_Hpt_dom"/>
</dbReference>
<dbReference type="InterPro" id="IPR051315">
    <property type="entry name" value="Bact_Chemotaxis_CheA"/>
</dbReference>
<evidence type="ECO:0000256" key="4">
    <source>
        <dbReference type="ARBA" id="ARBA00022679"/>
    </source>
</evidence>
<feature type="domain" description="HPt" evidence="13">
    <location>
        <begin position="805"/>
        <end position="911"/>
    </location>
</feature>
<dbReference type="Pfam" id="PF26379">
    <property type="entry name" value="FimL_2nd"/>
    <property type="match status" value="1"/>
</dbReference>